<dbReference type="CDD" id="cd02909">
    <property type="entry name" value="cupin_pirin_N"/>
    <property type="match status" value="1"/>
</dbReference>
<evidence type="ECO:0000259" key="5">
    <source>
        <dbReference type="Pfam" id="PF05726"/>
    </source>
</evidence>
<gene>
    <name evidence="6" type="ORF">FCC1311_041462</name>
</gene>
<dbReference type="Pfam" id="PF02566">
    <property type="entry name" value="OsmC"/>
    <property type="match status" value="1"/>
</dbReference>
<dbReference type="AlphaFoldDB" id="A0A2R5GGZ9"/>
<accession>A0A2R5GGZ9</accession>
<name>A0A2R5GGZ9_9STRA</name>
<comment type="similarity">
    <text evidence="1 2">Belongs to the pirin family.</text>
</comment>
<evidence type="ECO:0000256" key="3">
    <source>
        <dbReference type="SAM" id="MobiDB-lite"/>
    </source>
</evidence>
<dbReference type="InterPro" id="IPR036102">
    <property type="entry name" value="OsmC/Ohrsf"/>
</dbReference>
<dbReference type="Pfam" id="PF05726">
    <property type="entry name" value="Pirin_C"/>
    <property type="match status" value="1"/>
</dbReference>
<proteinExistence type="inferred from homology"/>
<feature type="domain" description="Pirin N-terminal" evidence="4">
    <location>
        <begin position="254"/>
        <end position="357"/>
    </location>
</feature>
<dbReference type="InterPro" id="IPR015946">
    <property type="entry name" value="KH_dom-like_a/b"/>
</dbReference>
<dbReference type="CDD" id="cd02247">
    <property type="entry name" value="cupin_pirin_C"/>
    <property type="match status" value="1"/>
</dbReference>
<feature type="region of interest" description="Disordered" evidence="3">
    <location>
        <begin position="537"/>
        <end position="565"/>
    </location>
</feature>
<dbReference type="PANTHER" id="PTHR13903">
    <property type="entry name" value="PIRIN-RELATED"/>
    <property type="match status" value="1"/>
</dbReference>
<dbReference type="Pfam" id="PF02678">
    <property type="entry name" value="Pirin"/>
    <property type="match status" value="1"/>
</dbReference>
<reference evidence="6 7" key="1">
    <citation type="submission" date="2017-12" db="EMBL/GenBank/DDBJ databases">
        <title>Sequencing, de novo assembly and annotation of complete genome of a new Thraustochytrid species, strain FCC1311.</title>
        <authorList>
            <person name="Sedici K."/>
            <person name="Godart F."/>
            <person name="Aiese Cigliano R."/>
            <person name="Sanseverino W."/>
            <person name="Barakat M."/>
            <person name="Ortet P."/>
            <person name="Marechal E."/>
            <person name="Cagnac O."/>
            <person name="Amato A."/>
        </authorList>
    </citation>
    <scope>NUCLEOTIDE SEQUENCE [LARGE SCALE GENOMIC DNA]</scope>
</reference>
<dbReference type="InterPro" id="IPR008778">
    <property type="entry name" value="Pirin_C_dom"/>
</dbReference>
<sequence length="565" mass="61969">MQTCVRGRLASILSSRLERSAAQSLGLGLGRDHGPARPTHWVCSARQLSVTVRQGRFGGWTDEPASEVDASKDASQFRSRIKVGRHTLVADEPENVGGLDEGPSPYDLLLSSLGACTAMTLRMYADRKKLPLEGVSVELDHAKIYVKDCETCTDDQIHLAEAKSKNAKIDKISRLITLHGDQLTQKDRENLLRIANLCPVHKTLESTSVVTTELKEETDTQKAGEKMAHLLTHIPARSSVLVPGEDGPDSMTVRRLLPFRRKRFVGPIVFLDHFGPIDLAKHRSIDVGPHPHIGLSTITYLFNGAIIHRDSTGAEQTIFPGEVNMMVAGRGVTHSERGDEAVSQVRGKHALEGIQLWAALPKEMEATDPAFFHSASTIDAGEALRAQKGAQARLVFGEIAGISAADLVPVHWPMFMLDLTMPEKSSVHIPVAAGHEVCVYTVHGRVEAGSERSALDVGESAVYNHQISDEAGTEEPPTWVVVQAPENARVVVFGGLPLPEPRHIFWNFVSSDRDQVAQAASAWRQLDRSVFPPVVNEENMDNIHLPEVSSTVPRKDKDQQQQQQQ</sequence>
<evidence type="ECO:0000256" key="2">
    <source>
        <dbReference type="RuleBase" id="RU003457"/>
    </source>
</evidence>
<keyword evidence="7" id="KW-1185">Reference proteome</keyword>
<dbReference type="Gene3D" id="2.60.120.10">
    <property type="entry name" value="Jelly Rolls"/>
    <property type="match status" value="2"/>
</dbReference>
<dbReference type="PANTHER" id="PTHR13903:SF8">
    <property type="entry name" value="PIRIN"/>
    <property type="match status" value="1"/>
</dbReference>
<evidence type="ECO:0000313" key="6">
    <source>
        <dbReference type="EMBL" id="GBG27923.1"/>
    </source>
</evidence>
<feature type="domain" description="Pirin C-terminal" evidence="5">
    <location>
        <begin position="416"/>
        <end position="525"/>
    </location>
</feature>
<dbReference type="InterPro" id="IPR014710">
    <property type="entry name" value="RmlC-like_jellyroll"/>
</dbReference>
<comment type="caution">
    <text evidence="6">The sequence shown here is derived from an EMBL/GenBank/DDBJ whole genome shotgun (WGS) entry which is preliminary data.</text>
</comment>
<dbReference type="OrthoDB" id="198735at2759"/>
<dbReference type="Gene3D" id="3.30.300.20">
    <property type="match status" value="1"/>
</dbReference>
<evidence type="ECO:0000259" key="4">
    <source>
        <dbReference type="Pfam" id="PF02678"/>
    </source>
</evidence>
<dbReference type="InterPro" id="IPR011051">
    <property type="entry name" value="RmlC_Cupin_sf"/>
</dbReference>
<dbReference type="SUPFAM" id="SSF82784">
    <property type="entry name" value="OsmC-like"/>
    <property type="match status" value="1"/>
</dbReference>
<protein>
    <submittedName>
        <fullName evidence="6">Pirin-like protein</fullName>
    </submittedName>
</protein>
<evidence type="ECO:0000313" key="7">
    <source>
        <dbReference type="Proteomes" id="UP000241890"/>
    </source>
</evidence>
<dbReference type="Proteomes" id="UP000241890">
    <property type="component" value="Unassembled WGS sequence"/>
</dbReference>
<evidence type="ECO:0000256" key="1">
    <source>
        <dbReference type="ARBA" id="ARBA00008416"/>
    </source>
</evidence>
<dbReference type="InterPro" id="IPR003718">
    <property type="entry name" value="OsmC/Ohr_fam"/>
</dbReference>
<dbReference type="InterPro" id="IPR012093">
    <property type="entry name" value="Pirin"/>
</dbReference>
<dbReference type="SUPFAM" id="SSF51182">
    <property type="entry name" value="RmlC-like cupins"/>
    <property type="match status" value="1"/>
</dbReference>
<organism evidence="6 7">
    <name type="scientific">Hondaea fermentalgiana</name>
    <dbReference type="NCBI Taxonomy" id="2315210"/>
    <lineage>
        <taxon>Eukaryota</taxon>
        <taxon>Sar</taxon>
        <taxon>Stramenopiles</taxon>
        <taxon>Bigyra</taxon>
        <taxon>Labyrinthulomycetes</taxon>
        <taxon>Thraustochytrida</taxon>
        <taxon>Thraustochytriidae</taxon>
        <taxon>Hondaea</taxon>
    </lineage>
</organism>
<dbReference type="InParanoid" id="A0A2R5GGZ9"/>
<dbReference type="EMBL" id="BEYU01000037">
    <property type="protein sequence ID" value="GBG27923.1"/>
    <property type="molecule type" value="Genomic_DNA"/>
</dbReference>
<dbReference type="InterPro" id="IPR003829">
    <property type="entry name" value="Pirin_N_dom"/>
</dbReference>